<evidence type="ECO:0000313" key="2">
    <source>
        <dbReference type="EMBL" id="APZ54500.1"/>
    </source>
</evidence>
<dbReference type="EMBL" id="CP015093">
    <property type="protein sequence ID" value="APZ54500.1"/>
    <property type="molecule type" value="Genomic_DNA"/>
</dbReference>
<evidence type="ECO:0000313" key="3">
    <source>
        <dbReference type="Proteomes" id="UP000187059"/>
    </source>
</evidence>
<dbReference type="Pfam" id="PF13472">
    <property type="entry name" value="Lipase_GDSL_2"/>
    <property type="match status" value="1"/>
</dbReference>
<dbReference type="RefSeq" id="WP_076704061.1">
    <property type="nucleotide sequence ID" value="NZ_CP015093.1"/>
</dbReference>
<dbReference type="Gene3D" id="3.40.50.1110">
    <property type="entry name" value="SGNH hydrolase"/>
    <property type="match status" value="1"/>
</dbReference>
<keyword evidence="3" id="KW-1185">Reference proteome</keyword>
<dbReference type="InterPro" id="IPR013830">
    <property type="entry name" value="SGNH_hydro"/>
</dbReference>
<dbReference type="SUPFAM" id="SSF52266">
    <property type="entry name" value="SGNH hydrolase"/>
    <property type="match status" value="1"/>
</dbReference>
<sequence length="211" mass="22781">MTVILCYGDSNTHGTRPMRVAGVSERHARAQRWPEVMARALGAGHEVISEGLPGRTTVHDDPVEGGERNGIKVLPAILHSHKPIDLMILMLGTNDLKHRFSVGAYEIARSVERILLATRAEAVTRGELIVCPAPARETGTLTDVFAGAEARQAGLQAHMRAVADRHDCGFVEAGAHVAVSPGDGVHWEADQHERFGAVMAEQARIALGRLR</sequence>
<dbReference type="KEGG" id="paby:Ga0080574_TMP4166"/>
<proteinExistence type="predicted"/>
<organism evidence="2 3">
    <name type="scientific">Salipiger abyssi</name>
    <dbReference type="NCBI Taxonomy" id="1250539"/>
    <lineage>
        <taxon>Bacteria</taxon>
        <taxon>Pseudomonadati</taxon>
        <taxon>Pseudomonadota</taxon>
        <taxon>Alphaproteobacteria</taxon>
        <taxon>Rhodobacterales</taxon>
        <taxon>Roseobacteraceae</taxon>
        <taxon>Salipiger</taxon>
    </lineage>
</organism>
<accession>A0A1P8UYN4</accession>
<name>A0A1P8UYN4_9RHOB</name>
<dbReference type="Proteomes" id="UP000187059">
    <property type="component" value="Chromosome"/>
</dbReference>
<dbReference type="CDD" id="cd01839">
    <property type="entry name" value="SGNH_arylesterase_like"/>
    <property type="match status" value="1"/>
</dbReference>
<dbReference type="AlphaFoldDB" id="A0A1P8UYN4"/>
<dbReference type="GO" id="GO:0016788">
    <property type="term" value="F:hydrolase activity, acting on ester bonds"/>
    <property type="evidence" value="ECO:0007669"/>
    <property type="project" value="UniProtKB-ARBA"/>
</dbReference>
<dbReference type="OrthoDB" id="164654at2"/>
<reference evidence="2 3" key="1">
    <citation type="submission" date="2016-04" db="EMBL/GenBank/DDBJ databases">
        <title>Deep-sea bacteria in the southern Pacific.</title>
        <authorList>
            <person name="Tang K."/>
        </authorList>
    </citation>
    <scope>NUCLEOTIDE SEQUENCE [LARGE SCALE GENOMIC DNA]</scope>
    <source>
        <strain evidence="2 3">JLT2014</strain>
    </source>
</reference>
<dbReference type="InterPro" id="IPR036514">
    <property type="entry name" value="SGNH_hydro_sf"/>
</dbReference>
<evidence type="ECO:0000259" key="1">
    <source>
        <dbReference type="Pfam" id="PF13472"/>
    </source>
</evidence>
<protein>
    <submittedName>
        <fullName evidence="2">Lysophospholipase L1-like esterase</fullName>
    </submittedName>
</protein>
<dbReference type="STRING" id="1250539.Ga0080574_TMP4166"/>
<feature type="domain" description="SGNH hydrolase-type esterase" evidence="1">
    <location>
        <begin position="6"/>
        <end position="190"/>
    </location>
</feature>
<gene>
    <name evidence="2" type="ORF">Ga0080574_TMP4166</name>
</gene>